<evidence type="ECO:0000313" key="2">
    <source>
        <dbReference type="EMBL" id="MBF0934544.1"/>
    </source>
</evidence>
<reference evidence="2" key="1">
    <citation type="submission" date="2020-04" db="EMBL/GenBank/DDBJ databases">
        <title>Deep metagenomics examines the oral microbiome during advanced dental caries in children, revealing novel taxa and co-occurrences with host molecules.</title>
        <authorList>
            <person name="Baker J.L."/>
            <person name="Morton J.T."/>
            <person name="Dinis M."/>
            <person name="Alvarez R."/>
            <person name="Tran N.C."/>
            <person name="Knight R."/>
            <person name="Edlund A."/>
        </authorList>
    </citation>
    <scope>NUCLEOTIDE SEQUENCE</scope>
    <source>
        <strain evidence="2">JCVI_23_bin.16</strain>
    </source>
</reference>
<keyword evidence="1" id="KW-1133">Transmembrane helix</keyword>
<name>A0A929MSP9_ABIDE</name>
<dbReference type="Proteomes" id="UP000757900">
    <property type="component" value="Unassembled WGS sequence"/>
</dbReference>
<sequence>MSIISKILITLSALLFFYIMYLETVATTSQATSRVFSISREQLAEPKFNTLMKNQGVYNGFIGAALLYAAYFASAPKELSLVLLINILVVAAYGAVTSDKAILVKQGGLPFLALLSLFF</sequence>
<evidence type="ECO:0000313" key="3">
    <source>
        <dbReference type="Proteomes" id="UP000757900"/>
    </source>
</evidence>
<proteinExistence type="predicted"/>
<comment type="caution">
    <text evidence="2">The sequence shown here is derived from an EMBL/GenBank/DDBJ whole genome shotgun (WGS) entry which is preliminary data.</text>
</comment>
<evidence type="ECO:0000256" key="1">
    <source>
        <dbReference type="SAM" id="Phobius"/>
    </source>
</evidence>
<dbReference type="PANTHER" id="PTHR38446:SF1">
    <property type="entry name" value="BLL0914 PROTEIN"/>
    <property type="match status" value="1"/>
</dbReference>
<gene>
    <name evidence="2" type="ORF">HXK00_02730</name>
</gene>
<organism evidence="2 3">
    <name type="scientific">Abiotrophia defectiva</name>
    <name type="common">Streptococcus defectivus</name>
    <dbReference type="NCBI Taxonomy" id="46125"/>
    <lineage>
        <taxon>Bacteria</taxon>
        <taxon>Bacillati</taxon>
        <taxon>Bacillota</taxon>
        <taxon>Bacilli</taxon>
        <taxon>Lactobacillales</taxon>
        <taxon>Aerococcaceae</taxon>
        <taxon>Abiotrophia</taxon>
    </lineage>
</organism>
<keyword evidence="1" id="KW-0812">Transmembrane</keyword>
<dbReference type="Pfam" id="PF06993">
    <property type="entry name" value="DUF1304"/>
    <property type="match status" value="1"/>
</dbReference>
<dbReference type="AlphaFoldDB" id="A0A929MSP9"/>
<protein>
    <submittedName>
        <fullName evidence="2">DUF1304 domain-containing protein</fullName>
    </submittedName>
</protein>
<dbReference type="InterPro" id="IPR009732">
    <property type="entry name" value="DUF1304"/>
</dbReference>
<accession>A0A929MSP9</accession>
<feature type="transmembrane region" description="Helical" evidence="1">
    <location>
        <begin position="79"/>
        <end position="96"/>
    </location>
</feature>
<keyword evidence="1" id="KW-0472">Membrane</keyword>
<feature type="transmembrane region" description="Helical" evidence="1">
    <location>
        <begin position="55"/>
        <end position="72"/>
    </location>
</feature>
<dbReference type="PANTHER" id="PTHR38446">
    <property type="entry name" value="BLL0914 PROTEIN"/>
    <property type="match status" value="1"/>
</dbReference>
<dbReference type="EMBL" id="JABZFV010000035">
    <property type="protein sequence ID" value="MBF0934544.1"/>
    <property type="molecule type" value="Genomic_DNA"/>
</dbReference>